<organism evidence="1 2">
    <name type="scientific">Deinococcus taklimakanensis</name>
    <dbReference type="NCBI Taxonomy" id="536443"/>
    <lineage>
        <taxon>Bacteria</taxon>
        <taxon>Thermotogati</taxon>
        <taxon>Deinococcota</taxon>
        <taxon>Deinococci</taxon>
        <taxon>Deinococcales</taxon>
        <taxon>Deinococcaceae</taxon>
        <taxon>Deinococcus</taxon>
    </lineage>
</organism>
<name>A0ABW5P135_9DEIO</name>
<proteinExistence type="predicted"/>
<evidence type="ECO:0000313" key="1">
    <source>
        <dbReference type="EMBL" id="MFD2608969.1"/>
    </source>
</evidence>
<keyword evidence="2" id="KW-1185">Reference proteome</keyword>
<reference evidence="2" key="1">
    <citation type="journal article" date="2019" name="Int. J. Syst. Evol. Microbiol.">
        <title>The Global Catalogue of Microorganisms (GCM) 10K type strain sequencing project: providing services to taxonomists for standard genome sequencing and annotation.</title>
        <authorList>
            <consortium name="The Broad Institute Genomics Platform"/>
            <consortium name="The Broad Institute Genome Sequencing Center for Infectious Disease"/>
            <person name="Wu L."/>
            <person name="Ma J."/>
        </authorList>
    </citation>
    <scope>NUCLEOTIDE SEQUENCE [LARGE SCALE GENOMIC DNA]</scope>
    <source>
        <strain evidence="2">KCTC 33842</strain>
    </source>
</reference>
<sequence>MDDSDRRAARSFRTWLARQGVGLDALVEHAPGTSRATLSALMGTNGDNGQTGWNRARRTTLVKVLTAVNDATGLSLSMRQLGEIVGADLERGVWHEE</sequence>
<accession>A0ABW5P135</accession>
<dbReference type="Proteomes" id="UP001597475">
    <property type="component" value="Unassembled WGS sequence"/>
</dbReference>
<comment type="caution">
    <text evidence="1">The sequence shown here is derived from an EMBL/GenBank/DDBJ whole genome shotgun (WGS) entry which is preliminary data.</text>
</comment>
<dbReference type="EMBL" id="JBHUMK010000022">
    <property type="protein sequence ID" value="MFD2608969.1"/>
    <property type="molecule type" value="Genomic_DNA"/>
</dbReference>
<dbReference type="RefSeq" id="WP_386843971.1">
    <property type="nucleotide sequence ID" value="NZ_JBHUMK010000022.1"/>
</dbReference>
<evidence type="ECO:0000313" key="2">
    <source>
        <dbReference type="Proteomes" id="UP001597475"/>
    </source>
</evidence>
<gene>
    <name evidence="1" type="ORF">ACFSR9_05865</name>
</gene>
<protein>
    <submittedName>
        <fullName evidence="1">Uncharacterized protein</fullName>
    </submittedName>
</protein>